<comment type="subcellular location">
    <subcellularLocation>
        <location evidence="1">Cell membrane</location>
        <topology evidence="1">Single-pass membrane protein</topology>
    </subcellularLocation>
</comment>
<dbReference type="EMBL" id="BPQP01000023">
    <property type="protein sequence ID" value="GJD94460.1"/>
    <property type="molecule type" value="Genomic_DNA"/>
</dbReference>
<dbReference type="RefSeq" id="WP_238243635.1">
    <property type="nucleotide sequence ID" value="NZ_BPQP01000023.1"/>
</dbReference>
<organism evidence="8 9">
    <name type="scientific">Methylobacterium iners</name>
    <dbReference type="NCBI Taxonomy" id="418707"/>
    <lineage>
        <taxon>Bacteria</taxon>
        <taxon>Pseudomonadati</taxon>
        <taxon>Pseudomonadota</taxon>
        <taxon>Alphaproteobacteria</taxon>
        <taxon>Hyphomicrobiales</taxon>
        <taxon>Methylobacteriaceae</taxon>
        <taxon>Methylobacterium</taxon>
    </lineage>
</organism>
<comment type="similarity">
    <text evidence="2">Belongs to the TrbI/VirB10 family.</text>
</comment>
<evidence type="ECO:0000256" key="4">
    <source>
        <dbReference type="ARBA" id="ARBA00022692"/>
    </source>
</evidence>
<protein>
    <submittedName>
        <fullName evidence="8">Type IV secretion system protein virB10</fullName>
    </submittedName>
</protein>
<evidence type="ECO:0000313" key="8">
    <source>
        <dbReference type="EMBL" id="GJD94460.1"/>
    </source>
</evidence>
<dbReference type="InterPro" id="IPR047695">
    <property type="entry name" value="T4SS_VirB10/PtlG"/>
</dbReference>
<evidence type="ECO:0000256" key="3">
    <source>
        <dbReference type="ARBA" id="ARBA00022475"/>
    </source>
</evidence>
<evidence type="ECO:0000256" key="7">
    <source>
        <dbReference type="SAM" id="MobiDB-lite"/>
    </source>
</evidence>
<feature type="compositionally biased region" description="Basic and acidic residues" evidence="7">
    <location>
        <begin position="156"/>
        <end position="165"/>
    </location>
</feature>
<dbReference type="Gene3D" id="2.40.128.260">
    <property type="entry name" value="Type IV secretion system, VirB10/TraB/TrbI"/>
    <property type="match status" value="2"/>
</dbReference>
<keyword evidence="5" id="KW-1133">Transmembrane helix</keyword>
<sequence length="388" mass="40756">MTDQHDAPSLDVPDRAITPVAGAADARPASGRKVAGTVALVALCGGLLWASWKRAPAEAEARTNPTISVASSFERLREPPSEPVQTAALPVPSPPPAQPARVERSQADDLLESSRRAPVLIYNRPPQARPGSAMTGYSNDTAGPLPYGSGYGTPEPRNELSDKLRPTPIEGVRAARLPNRNLLVAQGAAIPCVLETAMSSDVAGFVSCVISRDVMSDNGHVVLMEKGTQVVGEYRGNVRRGSSRMFVLWSRAKTPTGVIVNLASPATDALGRAGFDGEMDNHFLERFGGALLLSIVGDAGQIAGRQLSEGGLQINTAQSGSQSAAAIATENSINIPPTLNKNQGELVSIFVARDLDFSSVYALQVVGSRTELLDRAAGLAPARPVFKP</sequence>
<name>A0ABQ4RUI6_9HYPH</name>
<feature type="compositionally biased region" description="Basic and acidic residues" evidence="7">
    <location>
        <begin position="101"/>
        <end position="115"/>
    </location>
</feature>
<comment type="caution">
    <text evidence="8">The sequence shown here is derived from an EMBL/GenBank/DDBJ whole genome shotgun (WGS) entry which is preliminary data.</text>
</comment>
<dbReference type="Pfam" id="PF03743">
    <property type="entry name" value="TrbI"/>
    <property type="match status" value="1"/>
</dbReference>
<feature type="region of interest" description="Disordered" evidence="7">
    <location>
        <begin position="70"/>
        <end position="165"/>
    </location>
</feature>
<evidence type="ECO:0000313" key="9">
    <source>
        <dbReference type="Proteomes" id="UP001055125"/>
    </source>
</evidence>
<keyword evidence="3" id="KW-1003">Cell membrane</keyword>
<keyword evidence="6" id="KW-0472">Membrane</keyword>
<evidence type="ECO:0000256" key="5">
    <source>
        <dbReference type="ARBA" id="ARBA00022989"/>
    </source>
</evidence>
<reference evidence="8" key="1">
    <citation type="journal article" date="2021" name="Front. Microbiol.">
        <title>Comprehensive Comparative Genomics and Phenotyping of Methylobacterium Species.</title>
        <authorList>
            <person name="Alessa O."/>
            <person name="Ogura Y."/>
            <person name="Fujitani Y."/>
            <person name="Takami H."/>
            <person name="Hayashi T."/>
            <person name="Sahin N."/>
            <person name="Tani A."/>
        </authorList>
    </citation>
    <scope>NUCLEOTIDE SEQUENCE</scope>
    <source>
        <strain evidence="8">DSM 19015</strain>
    </source>
</reference>
<reference evidence="8" key="2">
    <citation type="submission" date="2021-08" db="EMBL/GenBank/DDBJ databases">
        <authorList>
            <person name="Tani A."/>
            <person name="Ola A."/>
            <person name="Ogura Y."/>
            <person name="Katsura K."/>
            <person name="Hayashi T."/>
        </authorList>
    </citation>
    <scope>NUCLEOTIDE SEQUENCE</scope>
    <source>
        <strain evidence="8">DSM 19015</strain>
    </source>
</reference>
<dbReference type="Proteomes" id="UP001055125">
    <property type="component" value="Unassembled WGS sequence"/>
</dbReference>
<dbReference type="InterPro" id="IPR005498">
    <property type="entry name" value="T4SS_VirB10/TraB/TrbI"/>
</dbReference>
<dbReference type="CDD" id="cd16429">
    <property type="entry name" value="VirB10"/>
    <property type="match status" value="1"/>
</dbReference>
<keyword evidence="4" id="KW-0812">Transmembrane</keyword>
<proteinExistence type="inferred from homology"/>
<accession>A0ABQ4RUI6</accession>
<evidence type="ECO:0000256" key="6">
    <source>
        <dbReference type="ARBA" id="ARBA00023136"/>
    </source>
</evidence>
<evidence type="ECO:0000256" key="2">
    <source>
        <dbReference type="ARBA" id="ARBA00010265"/>
    </source>
</evidence>
<gene>
    <name evidence="8" type="ORF">OCOJLMKI_1662</name>
</gene>
<dbReference type="InterPro" id="IPR042217">
    <property type="entry name" value="T4SS_VirB10/TrbI"/>
</dbReference>
<dbReference type="NCBIfam" id="NF038091">
    <property type="entry name" value="T4SS_VirB10"/>
    <property type="match status" value="1"/>
</dbReference>
<keyword evidence="9" id="KW-1185">Reference proteome</keyword>
<evidence type="ECO:0000256" key="1">
    <source>
        <dbReference type="ARBA" id="ARBA00004162"/>
    </source>
</evidence>